<organism evidence="1 2">
    <name type="scientific">Vibrio inusitatus NBRC 102082</name>
    <dbReference type="NCBI Taxonomy" id="1219070"/>
    <lineage>
        <taxon>Bacteria</taxon>
        <taxon>Pseudomonadati</taxon>
        <taxon>Pseudomonadota</taxon>
        <taxon>Gammaproteobacteria</taxon>
        <taxon>Vibrionales</taxon>
        <taxon>Vibrionaceae</taxon>
        <taxon>Vibrio</taxon>
    </lineage>
</organism>
<protein>
    <submittedName>
        <fullName evidence="1">Uncharacterized protein</fullName>
    </submittedName>
</protein>
<comment type="caution">
    <text evidence="1">The sequence shown here is derived from an EMBL/GenBank/DDBJ whole genome shotgun (WGS) entry which is preliminary data.</text>
</comment>
<reference evidence="1 2" key="1">
    <citation type="submission" date="2019-06" db="EMBL/GenBank/DDBJ databases">
        <title>Whole genome shotgun sequence of Vibrio inusitatus NBRC 102082.</title>
        <authorList>
            <person name="Hosoyama A."/>
            <person name="Uohara A."/>
            <person name="Ohji S."/>
            <person name="Ichikawa N."/>
        </authorList>
    </citation>
    <scope>NUCLEOTIDE SEQUENCE [LARGE SCALE GENOMIC DNA]</scope>
    <source>
        <strain evidence="1 2">NBRC 102082</strain>
    </source>
</reference>
<dbReference type="Proteomes" id="UP000318717">
    <property type="component" value="Unassembled WGS sequence"/>
</dbReference>
<evidence type="ECO:0000313" key="2">
    <source>
        <dbReference type="Proteomes" id="UP000318717"/>
    </source>
</evidence>
<keyword evidence="2" id="KW-1185">Reference proteome</keyword>
<accession>A0A4Y3HY21</accession>
<proteinExistence type="predicted"/>
<dbReference type="AlphaFoldDB" id="A0A4Y3HY21"/>
<evidence type="ECO:0000313" key="1">
    <source>
        <dbReference type="EMBL" id="GEA51871.1"/>
    </source>
</evidence>
<sequence>MSPGEINIITVVPTTDTNDESPYTFLREHYEKNTYGYCSLYAGTINFGNGSDHN</sequence>
<gene>
    <name evidence="1" type="ORF">VIN01S_26750</name>
</gene>
<name>A0A4Y3HY21_9VIBR</name>
<dbReference type="EMBL" id="BJLF01000013">
    <property type="protein sequence ID" value="GEA51871.1"/>
    <property type="molecule type" value="Genomic_DNA"/>
</dbReference>